<evidence type="ECO:0000256" key="1">
    <source>
        <dbReference type="SAM" id="MobiDB-lite"/>
    </source>
</evidence>
<evidence type="ECO:0000313" key="2">
    <source>
        <dbReference type="EMBL" id="CCA73473.1"/>
    </source>
</evidence>
<gene>
    <name evidence="2" type="ORF">PIIN_07427</name>
</gene>
<reference evidence="2 3" key="1">
    <citation type="journal article" date="2011" name="PLoS Pathog.">
        <title>Endophytic Life Strategies Decoded by Genome and Transcriptome Analyses of the Mutualistic Root Symbiont Piriformospora indica.</title>
        <authorList>
            <person name="Zuccaro A."/>
            <person name="Lahrmann U."/>
            <person name="Guldener U."/>
            <person name="Langen G."/>
            <person name="Pfiffi S."/>
            <person name="Biedenkopf D."/>
            <person name="Wong P."/>
            <person name="Samans B."/>
            <person name="Grimm C."/>
            <person name="Basiewicz M."/>
            <person name="Murat C."/>
            <person name="Martin F."/>
            <person name="Kogel K.H."/>
        </authorList>
    </citation>
    <scope>NUCLEOTIDE SEQUENCE [LARGE SCALE GENOMIC DNA]</scope>
    <source>
        <strain evidence="2 3">DSM 11827</strain>
    </source>
</reference>
<protein>
    <submittedName>
        <fullName evidence="2">Uncharacterized protein</fullName>
    </submittedName>
</protein>
<proteinExistence type="predicted"/>
<feature type="region of interest" description="Disordered" evidence="1">
    <location>
        <begin position="265"/>
        <end position="285"/>
    </location>
</feature>
<dbReference type="OrthoDB" id="3198236at2759"/>
<sequence length="297" mass="31961">MASTQSTSTLHVGSILKTLSTAAPVDAAQTDRQQAARQLAGLDPKRFLANLQAAVNRSPQAIVALKADMYELESIFYKLSRAGHDVSAAQRDFLMLKQFVAQLAAVEQRRPPPLPLPSSSTTSRSQRPAQHHRSSSLPSLDLSQRNSMLHDLLGRTKAVNGRYKAKDSPPTSSRSYHPDARYAHPPTAQGFTQGSSGASFAPSSTSSSSTSSSSSASRYSPTVNVLSPIPSRLVKSRRMSAPAVVPCAKKVHFASHATVYTYRLPGASGRDVDEPSSRPSYVPRAEGFFAPDGRPRF</sequence>
<dbReference type="Proteomes" id="UP000007148">
    <property type="component" value="Unassembled WGS sequence"/>
</dbReference>
<dbReference type="EMBL" id="CAFZ01000228">
    <property type="protein sequence ID" value="CCA73473.1"/>
    <property type="molecule type" value="Genomic_DNA"/>
</dbReference>
<evidence type="ECO:0000313" key="3">
    <source>
        <dbReference type="Proteomes" id="UP000007148"/>
    </source>
</evidence>
<comment type="caution">
    <text evidence="2">The sequence shown here is derived from an EMBL/GenBank/DDBJ whole genome shotgun (WGS) entry which is preliminary data.</text>
</comment>
<name>G4TQ80_SERID</name>
<accession>G4TQ80</accession>
<feature type="region of interest" description="Disordered" evidence="1">
    <location>
        <begin position="110"/>
        <end position="143"/>
    </location>
</feature>
<dbReference type="AlphaFoldDB" id="G4TQ80"/>
<dbReference type="InParanoid" id="G4TQ80"/>
<feature type="compositionally biased region" description="Low complexity" evidence="1">
    <location>
        <begin position="195"/>
        <end position="222"/>
    </location>
</feature>
<feature type="region of interest" description="Disordered" evidence="1">
    <location>
        <begin position="155"/>
        <end position="223"/>
    </location>
</feature>
<dbReference type="HOGENOM" id="CLU_937236_0_0_1"/>
<organism evidence="2 3">
    <name type="scientific">Serendipita indica (strain DSM 11827)</name>
    <name type="common">Root endophyte fungus</name>
    <name type="synonym">Piriformospora indica</name>
    <dbReference type="NCBI Taxonomy" id="1109443"/>
    <lineage>
        <taxon>Eukaryota</taxon>
        <taxon>Fungi</taxon>
        <taxon>Dikarya</taxon>
        <taxon>Basidiomycota</taxon>
        <taxon>Agaricomycotina</taxon>
        <taxon>Agaricomycetes</taxon>
        <taxon>Sebacinales</taxon>
        <taxon>Serendipitaceae</taxon>
        <taxon>Serendipita</taxon>
    </lineage>
</organism>
<feature type="compositionally biased region" description="Low complexity" evidence="1">
    <location>
        <begin position="117"/>
        <end position="128"/>
    </location>
</feature>
<keyword evidence="3" id="KW-1185">Reference proteome</keyword>